<feature type="transmembrane region" description="Helical" evidence="12">
    <location>
        <begin position="173"/>
        <end position="194"/>
    </location>
</feature>
<keyword evidence="9 12" id="KW-0406">Ion transport</keyword>
<dbReference type="AlphaFoldDB" id="A0AAV2PKJ3"/>
<evidence type="ECO:0000256" key="4">
    <source>
        <dbReference type="ARBA" id="ARBA00022475"/>
    </source>
</evidence>
<evidence type="ECO:0000256" key="1">
    <source>
        <dbReference type="ARBA" id="ARBA00004610"/>
    </source>
</evidence>
<evidence type="ECO:0000256" key="9">
    <source>
        <dbReference type="ARBA" id="ARBA00023065"/>
    </source>
</evidence>
<dbReference type="PROSITE" id="PS51013">
    <property type="entry name" value="PANNEXIN"/>
    <property type="match status" value="1"/>
</dbReference>
<dbReference type="PANTHER" id="PTHR11893:SF41">
    <property type="entry name" value="INNEXIN INX2"/>
    <property type="match status" value="1"/>
</dbReference>
<sequence length="370" mass="43177">MHDVFSSVKNLLKIDTVNIDNNVFRLHYKATMFILVAFSVLVTQGQYFGDPIDCITTKMDSDIMDSYCWIHGTYLLPEHYHSEQPHPGLGPDNNSKKEDRDYHMYYQWVTLFLYLQAAMFYLPRYLWKTQEGNKMEQLVQDLDAPIVDDEVKDKKKETLTDYFRTNFHKHDFYAYKFFGCEILNFINVVGQMFFVNRFLGYEFTTYGTRVLNYSNMDGQIQRSDPMYLMFPRVTKCHMRPYGVSGSTEVHDALCVLPLNVIKEKISIFLWFWFIIVAVVTGLALIYRGLCFLPQFRNLVFSVRCKIVDGNALDSITRKCKIGDWLILYQLSKNMDPLIFKEFISELAVKLPDVPIDPSAPPTAAYGTIHK</sequence>
<feature type="non-terminal residue" evidence="13">
    <location>
        <position position="370"/>
    </location>
</feature>
<gene>
    <name evidence="12" type="primary">inx</name>
    <name evidence="13" type="ORF">MNOR_LOCUS873</name>
</gene>
<reference evidence="13 14" key="1">
    <citation type="submission" date="2024-05" db="EMBL/GenBank/DDBJ databases">
        <authorList>
            <person name="Wallberg A."/>
        </authorList>
    </citation>
    <scope>NUCLEOTIDE SEQUENCE [LARGE SCALE GENOMIC DNA]</scope>
</reference>
<evidence type="ECO:0000256" key="8">
    <source>
        <dbReference type="ARBA" id="ARBA00022989"/>
    </source>
</evidence>
<evidence type="ECO:0000256" key="11">
    <source>
        <dbReference type="ARBA" id="ARBA00023303"/>
    </source>
</evidence>
<evidence type="ECO:0000256" key="3">
    <source>
        <dbReference type="ARBA" id="ARBA00022448"/>
    </source>
</evidence>
<keyword evidence="3 12" id="KW-0813">Transport</keyword>
<evidence type="ECO:0000313" key="13">
    <source>
        <dbReference type="EMBL" id="CAL4059830.1"/>
    </source>
</evidence>
<dbReference type="GO" id="GO:0034220">
    <property type="term" value="P:monoatomic ion transmembrane transport"/>
    <property type="evidence" value="ECO:0007669"/>
    <property type="project" value="UniProtKB-KW"/>
</dbReference>
<feature type="transmembrane region" description="Helical" evidence="12">
    <location>
        <begin position="105"/>
        <end position="127"/>
    </location>
</feature>
<evidence type="ECO:0000256" key="5">
    <source>
        <dbReference type="ARBA" id="ARBA00022692"/>
    </source>
</evidence>
<evidence type="ECO:0000256" key="2">
    <source>
        <dbReference type="ARBA" id="ARBA00004651"/>
    </source>
</evidence>
<dbReference type="GO" id="GO:0005921">
    <property type="term" value="C:gap junction"/>
    <property type="evidence" value="ECO:0007669"/>
    <property type="project" value="UniProtKB-SubCell"/>
</dbReference>
<accession>A0AAV2PKJ3</accession>
<dbReference type="EMBL" id="CAXKWB010000208">
    <property type="protein sequence ID" value="CAL4059830.1"/>
    <property type="molecule type" value="Genomic_DNA"/>
</dbReference>
<dbReference type="GO" id="GO:0007602">
    <property type="term" value="P:phototransduction"/>
    <property type="evidence" value="ECO:0007669"/>
    <property type="project" value="TreeGrafter"/>
</dbReference>
<dbReference type="Pfam" id="PF00876">
    <property type="entry name" value="Innexin"/>
    <property type="match status" value="1"/>
</dbReference>
<evidence type="ECO:0000256" key="7">
    <source>
        <dbReference type="ARBA" id="ARBA00022949"/>
    </source>
</evidence>
<comment type="subcellular location">
    <subcellularLocation>
        <location evidence="1">Cell junction</location>
        <location evidence="1">Gap junction</location>
    </subcellularLocation>
    <subcellularLocation>
        <location evidence="2 12">Cell membrane</location>
        <topology evidence="2 12">Multi-pass membrane protein</topology>
    </subcellularLocation>
</comment>
<keyword evidence="6" id="KW-0303">Gap junction</keyword>
<organism evidence="13 14">
    <name type="scientific">Meganyctiphanes norvegica</name>
    <name type="common">Northern krill</name>
    <name type="synonym">Thysanopoda norvegica</name>
    <dbReference type="NCBI Taxonomy" id="48144"/>
    <lineage>
        <taxon>Eukaryota</taxon>
        <taxon>Metazoa</taxon>
        <taxon>Ecdysozoa</taxon>
        <taxon>Arthropoda</taxon>
        <taxon>Crustacea</taxon>
        <taxon>Multicrustacea</taxon>
        <taxon>Malacostraca</taxon>
        <taxon>Eumalacostraca</taxon>
        <taxon>Eucarida</taxon>
        <taxon>Euphausiacea</taxon>
        <taxon>Euphausiidae</taxon>
        <taxon>Meganyctiphanes</taxon>
    </lineage>
</organism>
<keyword evidence="5 12" id="KW-0812">Transmembrane</keyword>
<feature type="transmembrane region" description="Helical" evidence="12">
    <location>
        <begin position="30"/>
        <end position="49"/>
    </location>
</feature>
<dbReference type="GO" id="GO:0005243">
    <property type="term" value="F:gap junction channel activity"/>
    <property type="evidence" value="ECO:0007669"/>
    <property type="project" value="TreeGrafter"/>
</dbReference>
<name>A0AAV2PKJ3_MEGNR</name>
<comment type="caution">
    <text evidence="13">The sequence shown here is derived from an EMBL/GenBank/DDBJ whole genome shotgun (WGS) entry which is preliminary data.</text>
</comment>
<keyword evidence="4" id="KW-1003">Cell membrane</keyword>
<evidence type="ECO:0000256" key="12">
    <source>
        <dbReference type="RuleBase" id="RU010713"/>
    </source>
</evidence>
<dbReference type="PRINTS" id="PR01262">
    <property type="entry name" value="INNEXIN"/>
</dbReference>
<evidence type="ECO:0000313" key="14">
    <source>
        <dbReference type="Proteomes" id="UP001497623"/>
    </source>
</evidence>
<keyword evidence="8 12" id="KW-1133">Transmembrane helix</keyword>
<keyword evidence="10 12" id="KW-0472">Membrane</keyword>
<protein>
    <recommendedName>
        <fullName evidence="12">Innexin</fullName>
    </recommendedName>
</protein>
<keyword evidence="11 12" id="KW-0407">Ion channel</keyword>
<evidence type="ECO:0000256" key="6">
    <source>
        <dbReference type="ARBA" id="ARBA00022868"/>
    </source>
</evidence>
<dbReference type="GO" id="GO:0005886">
    <property type="term" value="C:plasma membrane"/>
    <property type="evidence" value="ECO:0007669"/>
    <property type="project" value="UniProtKB-SubCell"/>
</dbReference>
<proteinExistence type="inferred from homology"/>
<dbReference type="InterPro" id="IPR000990">
    <property type="entry name" value="Innexin"/>
</dbReference>
<dbReference type="PANTHER" id="PTHR11893">
    <property type="entry name" value="INNEXIN"/>
    <property type="match status" value="1"/>
</dbReference>
<feature type="transmembrane region" description="Helical" evidence="12">
    <location>
        <begin position="267"/>
        <end position="286"/>
    </location>
</feature>
<evidence type="ECO:0000256" key="10">
    <source>
        <dbReference type="ARBA" id="ARBA00023136"/>
    </source>
</evidence>
<keyword evidence="14" id="KW-1185">Reference proteome</keyword>
<dbReference type="Proteomes" id="UP001497623">
    <property type="component" value="Unassembled WGS sequence"/>
</dbReference>
<keyword evidence="7" id="KW-0965">Cell junction</keyword>
<comment type="similarity">
    <text evidence="12">Belongs to the pannexin family.</text>
</comment>
<comment type="function">
    <text evidence="12">Structural component of the gap junctions.</text>
</comment>